<gene>
    <name evidence="1" type="ORF">J2S03_002950</name>
</gene>
<protein>
    <submittedName>
        <fullName evidence="1">Uncharacterized protein</fullName>
    </submittedName>
</protein>
<reference evidence="1 2" key="1">
    <citation type="submission" date="2023-07" db="EMBL/GenBank/DDBJ databases">
        <title>Genomic Encyclopedia of Type Strains, Phase IV (KMG-IV): sequencing the most valuable type-strain genomes for metagenomic binning, comparative biology and taxonomic classification.</title>
        <authorList>
            <person name="Goeker M."/>
        </authorList>
    </citation>
    <scope>NUCLEOTIDE SEQUENCE [LARGE SCALE GENOMIC DNA]</scope>
    <source>
        <strain evidence="1 2">DSM 4006</strain>
    </source>
</reference>
<dbReference type="EMBL" id="JAUSTP010000030">
    <property type="protein sequence ID" value="MDQ0191082.1"/>
    <property type="molecule type" value="Genomic_DNA"/>
</dbReference>
<evidence type="ECO:0000313" key="2">
    <source>
        <dbReference type="Proteomes" id="UP001232973"/>
    </source>
</evidence>
<organism evidence="1 2">
    <name type="scientific">Alicyclobacillus cycloheptanicus</name>
    <dbReference type="NCBI Taxonomy" id="1457"/>
    <lineage>
        <taxon>Bacteria</taxon>
        <taxon>Bacillati</taxon>
        <taxon>Bacillota</taxon>
        <taxon>Bacilli</taxon>
        <taxon>Bacillales</taxon>
        <taxon>Alicyclobacillaceae</taxon>
        <taxon>Alicyclobacillus</taxon>
    </lineage>
</organism>
<sequence length="144" mass="16143">MDQQIRLRAGQDDGRELSLAQMLSTLDSLFGENHQIGTREYSAYELYEAFIGGTTVPTSFEVCGTDGFYARITWRSADSATFRFPDASAENETSGVRLFVRDSENACLNVKSIVDIHFNYQDDLDQPIFGSRLPGNPKVCKNQE</sequence>
<proteinExistence type="predicted"/>
<accession>A0ABT9XL97</accession>
<keyword evidence="2" id="KW-1185">Reference proteome</keyword>
<dbReference type="Proteomes" id="UP001232973">
    <property type="component" value="Unassembled WGS sequence"/>
</dbReference>
<dbReference type="RefSeq" id="WP_274455565.1">
    <property type="nucleotide sequence ID" value="NZ_CP067097.1"/>
</dbReference>
<name>A0ABT9XL97_9BACL</name>
<comment type="caution">
    <text evidence="1">The sequence shown here is derived from an EMBL/GenBank/DDBJ whole genome shotgun (WGS) entry which is preliminary data.</text>
</comment>
<evidence type="ECO:0000313" key="1">
    <source>
        <dbReference type="EMBL" id="MDQ0191082.1"/>
    </source>
</evidence>